<dbReference type="InterPro" id="IPR000780">
    <property type="entry name" value="CheR_MeTrfase"/>
</dbReference>
<dbReference type="InterPro" id="IPR022642">
    <property type="entry name" value="CheR_C"/>
</dbReference>
<dbReference type="Pfam" id="PF01739">
    <property type="entry name" value="CheR"/>
    <property type="match status" value="1"/>
</dbReference>
<evidence type="ECO:0000256" key="2">
    <source>
        <dbReference type="ARBA" id="ARBA00012534"/>
    </source>
</evidence>
<dbReference type="InterPro" id="IPR029063">
    <property type="entry name" value="SAM-dependent_MTases_sf"/>
</dbReference>
<keyword evidence="3" id="KW-0489">Methyltransferase</keyword>
<accession>A0A1H0UVV7</accession>
<dbReference type="CDD" id="cd02440">
    <property type="entry name" value="AdoMet_MTases"/>
    <property type="match status" value="1"/>
</dbReference>
<dbReference type="Gene3D" id="1.10.155.10">
    <property type="entry name" value="Chemotaxis receptor methyltransferase CheR, N-terminal domain"/>
    <property type="match status" value="1"/>
</dbReference>
<dbReference type="Proteomes" id="UP000199460">
    <property type="component" value="Unassembled WGS sequence"/>
</dbReference>
<dbReference type="InterPro" id="IPR036804">
    <property type="entry name" value="CheR_N_sf"/>
</dbReference>
<keyword evidence="8" id="KW-1185">Reference proteome</keyword>
<evidence type="ECO:0000256" key="1">
    <source>
        <dbReference type="ARBA" id="ARBA00001541"/>
    </source>
</evidence>
<evidence type="ECO:0000256" key="5">
    <source>
        <dbReference type="ARBA" id="ARBA00022691"/>
    </source>
</evidence>
<dbReference type="PROSITE" id="PS50123">
    <property type="entry name" value="CHER"/>
    <property type="match status" value="1"/>
</dbReference>
<gene>
    <name evidence="7" type="ORF">SAMN05216213_10598</name>
</gene>
<comment type="catalytic activity">
    <reaction evidence="1">
        <text>L-glutamyl-[protein] + S-adenosyl-L-methionine = [protein]-L-glutamate 5-O-methyl ester + S-adenosyl-L-homocysteine</text>
        <dbReference type="Rhea" id="RHEA:24452"/>
        <dbReference type="Rhea" id="RHEA-COMP:10208"/>
        <dbReference type="Rhea" id="RHEA-COMP:10311"/>
        <dbReference type="ChEBI" id="CHEBI:29973"/>
        <dbReference type="ChEBI" id="CHEBI:57856"/>
        <dbReference type="ChEBI" id="CHEBI:59789"/>
        <dbReference type="ChEBI" id="CHEBI:82795"/>
        <dbReference type="EC" id="2.1.1.80"/>
    </reaction>
</comment>
<dbReference type="EMBL" id="FNJJ01000005">
    <property type="protein sequence ID" value="SDP70429.1"/>
    <property type="molecule type" value="Genomic_DNA"/>
</dbReference>
<proteinExistence type="predicted"/>
<protein>
    <recommendedName>
        <fullName evidence="2">protein-glutamate O-methyltransferase</fullName>
        <ecNumber evidence="2">2.1.1.80</ecNumber>
    </recommendedName>
</protein>
<keyword evidence="4" id="KW-0808">Transferase</keyword>
<dbReference type="Gene3D" id="3.40.50.150">
    <property type="entry name" value="Vaccinia Virus protein VP39"/>
    <property type="match status" value="1"/>
</dbReference>
<dbReference type="InterPro" id="IPR050903">
    <property type="entry name" value="Bact_Chemotaxis_MeTrfase"/>
</dbReference>
<dbReference type="SUPFAM" id="SSF53335">
    <property type="entry name" value="S-adenosyl-L-methionine-dependent methyltransferases"/>
    <property type="match status" value="1"/>
</dbReference>
<dbReference type="SUPFAM" id="SSF47757">
    <property type="entry name" value="Chemotaxis receptor methyltransferase CheR, N-terminal domain"/>
    <property type="match status" value="1"/>
</dbReference>
<dbReference type="EC" id="2.1.1.80" evidence="2"/>
<evidence type="ECO:0000313" key="7">
    <source>
        <dbReference type="EMBL" id="SDP70429.1"/>
    </source>
</evidence>
<dbReference type="GO" id="GO:0032259">
    <property type="term" value="P:methylation"/>
    <property type="evidence" value="ECO:0007669"/>
    <property type="project" value="UniProtKB-KW"/>
</dbReference>
<keyword evidence="5" id="KW-0949">S-adenosyl-L-methionine</keyword>
<evidence type="ECO:0000256" key="4">
    <source>
        <dbReference type="ARBA" id="ARBA00022679"/>
    </source>
</evidence>
<dbReference type="PANTHER" id="PTHR24422">
    <property type="entry name" value="CHEMOTAXIS PROTEIN METHYLTRANSFERASE"/>
    <property type="match status" value="1"/>
</dbReference>
<evidence type="ECO:0000256" key="3">
    <source>
        <dbReference type="ARBA" id="ARBA00022603"/>
    </source>
</evidence>
<dbReference type="GO" id="GO:0008983">
    <property type="term" value="F:protein-glutamate O-methyltransferase activity"/>
    <property type="evidence" value="ECO:0007669"/>
    <property type="project" value="UniProtKB-EC"/>
</dbReference>
<evidence type="ECO:0000313" key="8">
    <source>
        <dbReference type="Proteomes" id="UP000199460"/>
    </source>
</evidence>
<evidence type="ECO:0000259" key="6">
    <source>
        <dbReference type="PROSITE" id="PS50123"/>
    </source>
</evidence>
<dbReference type="AlphaFoldDB" id="A0A1H0UVV7"/>
<name>A0A1H0UVV7_9GAMM</name>
<reference evidence="8" key="1">
    <citation type="submission" date="2016-10" db="EMBL/GenBank/DDBJ databases">
        <authorList>
            <person name="Varghese N."/>
            <person name="Submissions S."/>
        </authorList>
    </citation>
    <scope>NUCLEOTIDE SEQUENCE [LARGE SCALE GENOMIC DNA]</scope>
    <source>
        <strain evidence="8">JCM 18416</strain>
    </source>
</reference>
<dbReference type="PRINTS" id="PR00996">
    <property type="entry name" value="CHERMTFRASE"/>
</dbReference>
<dbReference type="PANTHER" id="PTHR24422:SF19">
    <property type="entry name" value="CHEMOTAXIS PROTEIN METHYLTRANSFERASE"/>
    <property type="match status" value="1"/>
</dbReference>
<sequence>MAGCSHCNTAMTQGEGMQSAGVWALRPVTDMSQADFHDWQTLLEARTGVVISEQRRAFLQTNLSARMRELGVADYASYYRQVTDGPRGAVEWSTLLDRLTVQETRFFRHPPSFEVLSQYLQERLAAGLGKPWELWSVGCSSGEEPYSLAILAAETLQGSELPEHFAVTGTDISQGALSKAREACYSARRLEQVSDELRERYFIAQADGRFKVVPSLAARVCCAKLNVLELAKAPMSGMDVIFCQNLLIYFRRWRRRDILNRLAESLAPGGLLVVGVGEVAGWQHPQLVPVADERVLAFTRKG</sequence>
<dbReference type="SMART" id="SM00138">
    <property type="entry name" value="MeTrc"/>
    <property type="match status" value="1"/>
</dbReference>
<organism evidence="7 8">
    <name type="scientific">Ectopseudomonas guguanensis</name>
    <dbReference type="NCBI Taxonomy" id="1198456"/>
    <lineage>
        <taxon>Bacteria</taxon>
        <taxon>Pseudomonadati</taxon>
        <taxon>Pseudomonadota</taxon>
        <taxon>Gammaproteobacteria</taxon>
        <taxon>Pseudomonadales</taxon>
        <taxon>Pseudomonadaceae</taxon>
        <taxon>Ectopseudomonas</taxon>
    </lineage>
</organism>
<feature type="domain" description="CheR-type methyltransferase" evidence="6">
    <location>
        <begin position="24"/>
        <end position="302"/>
    </location>
</feature>
<dbReference type="InterPro" id="IPR022641">
    <property type="entry name" value="CheR_N"/>
</dbReference>
<dbReference type="Pfam" id="PF03705">
    <property type="entry name" value="CheR_N"/>
    <property type="match status" value="1"/>
</dbReference>